<keyword evidence="9" id="KW-0272">Extracellular matrix</keyword>
<evidence type="ECO:0000256" key="22">
    <source>
        <dbReference type="ARBA" id="ARBA00023180"/>
    </source>
</evidence>
<keyword evidence="8" id="KW-0964">Secreted</keyword>
<evidence type="ECO:0000313" key="28">
    <source>
        <dbReference type="EMBL" id="KAG5195949.1"/>
    </source>
</evidence>
<dbReference type="Pfam" id="PF00110">
    <property type="entry name" value="wnt"/>
    <property type="match status" value="1"/>
</dbReference>
<dbReference type="CDD" id="cd19352">
    <property type="entry name" value="Wnt_Wnt8b"/>
    <property type="match status" value="1"/>
</dbReference>
<comment type="cofactor">
    <cofactor evidence="1 25">
        <name>Fe(2+)</name>
        <dbReference type="ChEBI" id="CHEBI:29033"/>
    </cofactor>
</comment>
<dbReference type="CDD" id="cd03505">
    <property type="entry name" value="Delta9-FADS-like"/>
    <property type="match status" value="1"/>
</dbReference>
<feature type="transmembrane region" description="Helical" evidence="27">
    <location>
        <begin position="75"/>
        <end position="94"/>
    </location>
</feature>
<evidence type="ECO:0000256" key="13">
    <source>
        <dbReference type="ARBA" id="ARBA00022824"/>
    </source>
</evidence>
<dbReference type="GO" id="GO:0032896">
    <property type="term" value="F:palmitoyl-CoA 9-desaturase activity"/>
    <property type="evidence" value="ECO:0007669"/>
    <property type="project" value="TreeGrafter"/>
</dbReference>
<dbReference type="InterPro" id="IPR001522">
    <property type="entry name" value="FADS-1_CS"/>
</dbReference>
<dbReference type="EMBL" id="JAEMGP010000022">
    <property type="protein sequence ID" value="KAG5195949.1"/>
    <property type="molecule type" value="Genomic_DNA"/>
</dbReference>
<evidence type="ECO:0000256" key="27">
    <source>
        <dbReference type="SAM" id="Phobius"/>
    </source>
</evidence>
<sequence>MLPNLVEEISSSYTTTTTITAPPSRVLQNGGGKLEKTPLYLEEDIRPEMRDDIYDPTYQDKEGPKPKLEYVWRNIILMGLLHLGALYGITLIPTCKIYTFLWVLFYYVISALGITAGVHRLWSHRTYKARLPLRVFLIIANTMAFQNDVFEWSRDHRAHHKFSETDADPHNSRRGFFFSHVGWLLVRKHPAVREKGATLDLSDLRAEKLVMFQRRYYKPGVLLLCFILPTLVPWYLWGETFQNSLFFATFLRYAVVLNATWLVNSAAHMYGYRPYDKTINPRENILVSLGAVGEGFHNYHHTFPYDYSASEYRWHINFTTFFIDCMAAIGLAYDRKKLLDLYEESGPLHNIIFNQGLYKNGAWDKENGSICVFIRGFYENAWILQESPKLHTKQITGTRSEVPTTQRKVEWITVKAHFSEKLLRLKNILSNCSYRHFLDTEKFTQGYFPNFSILRYQHSVRLCASSLRKTLSVNNFLMTGPKAYLIYSSSVAAGAQSGIEECKYQFAWDRWNCPERALQLSSHGGLRGANRETAFVHAISSAGVMYTLTRNCSLGDFDNCGCDDSRNGQLGGQGWLWGGCSDNVGFGEAISKQFVDALETGQDARAAMNLHNNEAGRKAVKGTMKRTCKCHGVSGSCTTQTCWLQLPEFREVGAHLKEKYHAALKVDLLQGAGNSAAGRGAIADTFRSISTRELVHLEDSPDYCLENKTLGLLGTEGRECLRRGRALGRWERRSCRRLCGDCGLAVEERRAETVSSCNCKFHWCCAVRCEQCRRRVTKYFCSRADRPRGGAAHEPGRKP</sequence>
<evidence type="ECO:0000256" key="7">
    <source>
        <dbReference type="ARBA" id="ARBA00022516"/>
    </source>
</evidence>
<dbReference type="GO" id="GO:0005789">
    <property type="term" value="C:endoplasmic reticulum membrane"/>
    <property type="evidence" value="ECO:0007669"/>
    <property type="project" value="UniProtKB-SubCell"/>
</dbReference>
<dbReference type="GO" id="GO:0004768">
    <property type="term" value="F:stearoyl-CoA 9-desaturase activity"/>
    <property type="evidence" value="ECO:0007669"/>
    <property type="project" value="UniProtKB-EC"/>
</dbReference>
<keyword evidence="19 27" id="KW-0472">Membrane</keyword>
<dbReference type="InterPro" id="IPR005817">
    <property type="entry name" value="Wnt"/>
</dbReference>
<dbReference type="GO" id="GO:0070542">
    <property type="term" value="P:response to fatty acid"/>
    <property type="evidence" value="ECO:0007669"/>
    <property type="project" value="TreeGrafter"/>
</dbReference>
<evidence type="ECO:0000256" key="26">
    <source>
        <dbReference type="RuleBase" id="RU003500"/>
    </source>
</evidence>
<feature type="transmembrane region" description="Helical" evidence="27">
    <location>
        <begin position="100"/>
        <end position="122"/>
    </location>
</feature>
<dbReference type="PROSITE" id="PS00246">
    <property type="entry name" value="WNT1"/>
    <property type="match status" value="1"/>
</dbReference>
<keyword evidence="10 26" id="KW-0879">Wnt signaling pathway</keyword>
<evidence type="ECO:0000256" key="17">
    <source>
        <dbReference type="ARBA" id="ARBA00023004"/>
    </source>
</evidence>
<comment type="function">
    <text evidence="26">Ligand for members of the frizzled family of seven transmembrane receptors.</text>
</comment>
<name>A0A835ZRV8_SHEEP</name>
<dbReference type="GO" id="GO:0006636">
    <property type="term" value="P:unsaturated fatty acid biosynthetic process"/>
    <property type="evidence" value="ECO:0007669"/>
    <property type="project" value="TreeGrafter"/>
</dbReference>
<evidence type="ECO:0000256" key="21">
    <source>
        <dbReference type="ARBA" id="ARBA00023160"/>
    </source>
</evidence>
<evidence type="ECO:0000256" key="1">
    <source>
        <dbReference type="ARBA" id="ARBA00001954"/>
    </source>
</evidence>
<evidence type="ECO:0000256" key="18">
    <source>
        <dbReference type="ARBA" id="ARBA00023098"/>
    </source>
</evidence>
<keyword evidence="6 26" id="KW-0217">Developmental protein</keyword>
<accession>A0A835ZRV8</accession>
<dbReference type="InterPro" id="IPR015876">
    <property type="entry name" value="Acyl-CoA_DS"/>
</dbReference>
<reference evidence="28 29" key="1">
    <citation type="submission" date="2020-12" db="EMBL/GenBank/DDBJ databases">
        <title>De novo assembly of Tibetan sheep genome.</title>
        <authorList>
            <person name="Li X."/>
        </authorList>
    </citation>
    <scope>NUCLEOTIDE SEQUENCE [LARGE SCALE GENOMIC DNA]</scope>
    <source>
        <tissue evidence="28">Heart</tissue>
    </source>
</reference>
<keyword evidence="15 27" id="KW-1133">Transmembrane helix</keyword>
<keyword evidence="14" id="KW-0276">Fatty acid metabolism</keyword>
<evidence type="ECO:0000313" key="29">
    <source>
        <dbReference type="Proteomes" id="UP000664991"/>
    </source>
</evidence>
<dbReference type="FunFam" id="3.30.2460.20:FF:000003">
    <property type="entry name" value="Protein Wnt"/>
    <property type="match status" value="1"/>
</dbReference>
<evidence type="ECO:0000256" key="25">
    <source>
        <dbReference type="RuleBase" id="RU000581"/>
    </source>
</evidence>
<evidence type="ECO:0000256" key="3">
    <source>
        <dbReference type="ARBA" id="ARBA00004498"/>
    </source>
</evidence>
<comment type="caution">
    <text evidence="28">The sequence shown here is derived from an EMBL/GenBank/DDBJ whole genome shotgun (WGS) entry which is preliminary data.</text>
</comment>
<comment type="subcellular location">
    <subcellularLocation>
        <location evidence="2">Endoplasmic reticulum membrane</location>
        <topology evidence="2">Multi-pass membrane protein</topology>
    </subcellularLocation>
    <subcellularLocation>
        <location evidence="3 26">Secreted</location>
        <location evidence="3 26">Extracellular space</location>
        <location evidence="3 26">Extracellular matrix</location>
    </subcellularLocation>
</comment>
<dbReference type="GO" id="GO:0005102">
    <property type="term" value="F:signaling receptor binding"/>
    <property type="evidence" value="ECO:0007669"/>
    <property type="project" value="InterPro"/>
</dbReference>
<keyword evidence="13" id="KW-0256">Endoplasmic reticulum</keyword>
<keyword evidence="16 25" id="KW-0560">Oxidoreductase</keyword>
<organism evidence="28 29">
    <name type="scientific">Ovis aries</name>
    <name type="common">Sheep</name>
    <dbReference type="NCBI Taxonomy" id="9940"/>
    <lineage>
        <taxon>Eukaryota</taxon>
        <taxon>Metazoa</taxon>
        <taxon>Chordata</taxon>
        <taxon>Craniata</taxon>
        <taxon>Vertebrata</taxon>
        <taxon>Euteleostomi</taxon>
        <taxon>Mammalia</taxon>
        <taxon>Eutheria</taxon>
        <taxon>Laurasiatheria</taxon>
        <taxon>Artiodactyla</taxon>
        <taxon>Ruminantia</taxon>
        <taxon>Pecora</taxon>
        <taxon>Bovidae</taxon>
        <taxon>Caprinae</taxon>
        <taxon>Ovis</taxon>
    </lineage>
</organism>
<evidence type="ECO:0000256" key="2">
    <source>
        <dbReference type="ARBA" id="ARBA00004477"/>
    </source>
</evidence>
<evidence type="ECO:0000256" key="19">
    <source>
        <dbReference type="ARBA" id="ARBA00023136"/>
    </source>
</evidence>
<dbReference type="InterPro" id="IPR043158">
    <property type="entry name" value="Wnt_C"/>
</dbReference>
<evidence type="ECO:0000256" key="14">
    <source>
        <dbReference type="ARBA" id="ARBA00022832"/>
    </source>
</evidence>
<evidence type="ECO:0000256" key="20">
    <source>
        <dbReference type="ARBA" id="ARBA00023157"/>
    </source>
</evidence>
<dbReference type="AlphaFoldDB" id="A0A835ZRV8"/>
<comment type="similarity">
    <text evidence="5 25">Belongs to the fatty acid desaturase type 1 family.</text>
</comment>
<evidence type="ECO:0000256" key="11">
    <source>
        <dbReference type="ARBA" id="ARBA00022692"/>
    </source>
</evidence>
<keyword evidence="20" id="KW-1015">Disulfide bond</keyword>
<dbReference type="PANTHER" id="PTHR11351:SF102">
    <property type="entry name" value="STEAROYL-COA DESATURASE"/>
    <property type="match status" value="1"/>
</dbReference>
<keyword evidence="22" id="KW-0325">Glycoprotein</keyword>
<proteinExistence type="inferred from homology"/>
<keyword evidence="17" id="KW-0408">Iron</keyword>
<evidence type="ECO:0000256" key="6">
    <source>
        <dbReference type="ARBA" id="ARBA00022473"/>
    </source>
</evidence>
<comment type="domain">
    <text evidence="25">The histidine box domains are involved in binding the catalytic metal ions.</text>
</comment>
<feature type="transmembrane region" description="Helical" evidence="27">
    <location>
        <begin position="221"/>
        <end position="238"/>
    </location>
</feature>
<keyword evidence="11 25" id="KW-0812">Transmembrane</keyword>
<dbReference type="PANTHER" id="PTHR11351">
    <property type="entry name" value="ACYL-COA DESATURASE"/>
    <property type="match status" value="1"/>
</dbReference>
<evidence type="ECO:0000256" key="4">
    <source>
        <dbReference type="ARBA" id="ARBA00005683"/>
    </source>
</evidence>
<gene>
    <name evidence="28" type="ORF">JEQ12_011585</name>
</gene>
<evidence type="ECO:0000256" key="5">
    <source>
        <dbReference type="ARBA" id="ARBA00009295"/>
    </source>
</evidence>
<dbReference type="SMART" id="SM00097">
    <property type="entry name" value="WNT1"/>
    <property type="match status" value="1"/>
</dbReference>
<evidence type="ECO:0000256" key="23">
    <source>
        <dbReference type="ARBA" id="ARBA00023288"/>
    </source>
</evidence>
<dbReference type="PRINTS" id="PR00075">
    <property type="entry name" value="FACDDSATRASE"/>
</dbReference>
<protein>
    <recommendedName>
        <fullName evidence="26">Protein Wnt</fullName>
    </recommendedName>
</protein>
<evidence type="ECO:0000256" key="8">
    <source>
        <dbReference type="ARBA" id="ARBA00022525"/>
    </source>
</evidence>
<dbReference type="GO" id="GO:0005576">
    <property type="term" value="C:extracellular region"/>
    <property type="evidence" value="ECO:0007669"/>
    <property type="project" value="InterPro"/>
</dbReference>
<keyword evidence="7 25" id="KW-0444">Lipid biosynthesis</keyword>
<evidence type="ECO:0000256" key="16">
    <source>
        <dbReference type="ARBA" id="ARBA00023002"/>
    </source>
</evidence>
<keyword evidence="21 25" id="KW-0275">Fatty acid biosynthesis</keyword>
<dbReference type="InterPro" id="IPR018161">
    <property type="entry name" value="Wnt_CS"/>
</dbReference>
<comment type="similarity">
    <text evidence="4 26">Belongs to the Wnt family.</text>
</comment>
<dbReference type="GO" id="GO:0005506">
    <property type="term" value="F:iron ion binding"/>
    <property type="evidence" value="ECO:0007669"/>
    <property type="project" value="TreeGrafter"/>
</dbReference>
<keyword evidence="18" id="KW-0443">Lipid metabolism</keyword>
<dbReference type="GO" id="GO:1903966">
    <property type="term" value="P:monounsaturated fatty acid biosynthetic process"/>
    <property type="evidence" value="ECO:0007669"/>
    <property type="project" value="TreeGrafter"/>
</dbReference>
<dbReference type="PROSITE" id="PS00476">
    <property type="entry name" value="FATTY_ACID_DESATUR_1"/>
    <property type="match status" value="1"/>
</dbReference>
<comment type="catalytic activity">
    <reaction evidence="24">
        <text>octadecanoyl-CoA + 2 Fe(II)-[cytochrome b5] + O2 + 2 H(+) = (9Z)-octadecenoyl-CoA + 2 Fe(III)-[cytochrome b5] + 2 H2O</text>
        <dbReference type="Rhea" id="RHEA:19721"/>
        <dbReference type="Rhea" id="RHEA-COMP:10438"/>
        <dbReference type="Rhea" id="RHEA-COMP:10439"/>
        <dbReference type="ChEBI" id="CHEBI:15377"/>
        <dbReference type="ChEBI" id="CHEBI:15378"/>
        <dbReference type="ChEBI" id="CHEBI:15379"/>
        <dbReference type="ChEBI" id="CHEBI:29033"/>
        <dbReference type="ChEBI" id="CHEBI:29034"/>
        <dbReference type="ChEBI" id="CHEBI:57387"/>
        <dbReference type="ChEBI" id="CHEBI:57394"/>
        <dbReference type="EC" id="1.14.19.1"/>
    </reaction>
</comment>
<evidence type="ECO:0000256" key="15">
    <source>
        <dbReference type="ARBA" id="ARBA00022989"/>
    </source>
</evidence>
<dbReference type="GO" id="GO:0016055">
    <property type="term" value="P:Wnt signaling pathway"/>
    <property type="evidence" value="ECO:0007669"/>
    <property type="project" value="UniProtKB-KW"/>
</dbReference>
<dbReference type="Proteomes" id="UP000664991">
    <property type="component" value="Unassembled WGS sequence"/>
</dbReference>
<keyword evidence="23" id="KW-0449">Lipoprotein</keyword>
<evidence type="ECO:0000256" key="12">
    <source>
        <dbReference type="ARBA" id="ARBA00022723"/>
    </source>
</evidence>
<evidence type="ECO:0000256" key="10">
    <source>
        <dbReference type="ARBA" id="ARBA00022687"/>
    </source>
</evidence>
<dbReference type="Gene3D" id="3.30.2460.20">
    <property type="match status" value="1"/>
</dbReference>
<feature type="transmembrane region" description="Helical" evidence="27">
    <location>
        <begin position="244"/>
        <end position="263"/>
    </location>
</feature>
<evidence type="ECO:0000256" key="9">
    <source>
        <dbReference type="ARBA" id="ARBA00022530"/>
    </source>
</evidence>
<evidence type="ECO:0000256" key="24">
    <source>
        <dbReference type="ARBA" id="ARBA00047947"/>
    </source>
</evidence>
<keyword evidence="12" id="KW-0479">Metal-binding</keyword>